<name>A0A921S3U9_SORBI</name>
<evidence type="ECO:0000313" key="2">
    <source>
        <dbReference type="Proteomes" id="UP000807115"/>
    </source>
</evidence>
<dbReference type="AlphaFoldDB" id="A0A921S3U9"/>
<reference evidence="1" key="1">
    <citation type="journal article" date="2019" name="BMC Genomics">
        <title>A new reference genome for Sorghum bicolor reveals high levels of sequence similarity between sweet and grain genotypes: implications for the genetics of sugar metabolism.</title>
        <authorList>
            <person name="Cooper E.A."/>
            <person name="Brenton Z.W."/>
            <person name="Flinn B.S."/>
            <person name="Jenkins J."/>
            <person name="Shu S."/>
            <person name="Flowers D."/>
            <person name="Luo F."/>
            <person name="Wang Y."/>
            <person name="Xia P."/>
            <person name="Barry K."/>
            <person name="Daum C."/>
            <person name="Lipzen A."/>
            <person name="Yoshinaga Y."/>
            <person name="Schmutz J."/>
            <person name="Saski C."/>
            <person name="Vermerris W."/>
            <person name="Kresovich S."/>
        </authorList>
    </citation>
    <scope>NUCLEOTIDE SEQUENCE</scope>
</reference>
<sequence length="52" mass="5825">MLRAATTQLLQSYASRKKNHTPRIPRGNEANNLSTQVSSLIINVTFTFFSLS</sequence>
<protein>
    <submittedName>
        <fullName evidence="1">Uncharacterized protein</fullName>
    </submittedName>
</protein>
<gene>
    <name evidence="1" type="ORF">BDA96_01G377100</name>
</gene>
<organism evidence="1 2">
    <name type="scientific">Sorghum bicolor</name>
    <name type="common">Sorghum</name>
    <name type="synonym">Sorghum vulgare</name>
    <dbReference type="NCBI Taxonomy" id="4558"/>
    <lineage>
        <taxon>Eukaryota</taxon>
        <taxon>Viridiplantae</taxon>
        <taxon>Streptophyta</taxon>
        <taxon>Embryophyta</taxon>
        <taxon>Tracheophyta</taxon>
        <taxon>Spermatophyta</taxon>
        <taxon>Magnoliopsida</taxon>
        <taxon>Liliopsida</taxon>
        <taxon>Poales</taxon>
        <taxon>Poaceae</taxon>
        <taxon>PACMAD clade</taxon>
        <taxon>Panicoideae</taxon>
        <taxon>Andropogonodae</taxon>
        <taxon>Andropogoneae</taxon>
        <taxon>Sorghinae</taxon>
        <taxon>Sorghum</taxon>
    </lineage>
</organism>
<dbReference type="Proteomes" id="UP000807115">
    <property type="component" value="Chromosome 1"/>
</dbReference>
<evidence type="ECO:0000313" key="1">
    <source>
        <dbReference type="EMBL" id="KAG0550895.1"/>
    </source>
</evidence>
<proteinExistence type="predicted"/>
<accession>A0A921S3U9</accession>
<reference evidence="1" key="2">
    <citation type="submission" date="2020-10" db="EMBL/GenBank/DDBJ databases">
        <authorList>
            <person name="Cooper E.A."/>
            <person name="Brenton Z.W."/>
            <person name="Flinn B.S."/>
            <person name="Jenkins J."/>
            <person name="Shu S."/>
            <person name="Flowers D."/>
            <person name="Luo F."/>
            <person name="Wang Y."/>
            <person name="Xia P."/>
            <person name="Barry K."/>
            <person name="Daum C."/>
            <person name="Lipzen A."/>
            <person name="Yoshinaga Y."/>
            <person name="Schmutz J."/>
            <person name="Saski C."/>
            <person name="Vermerris W."/>
            <person name="Kresovich S."/>
        </authorList>
    </citation>
    <scope>NUCLEOTIDE SEQUENCE</scope>
</reference>
<dbReference type="EMBL" id="CM027680">
    <property type="protein sequence ID" value="KAG0550895.1"/>
    <property type="molecule type" value="Genomic_DNA"/>
</dbReference>
<comment type="caution">
    <text evidence="1">The sequence shown here is derived from an EMBL/GenBank/DDBJ whole genome shotgun (WGS) entry which is preliminary data.</text>
</comment>